<sequence>MVNSRIIKTAAAAAVMLFLVFAGMRITLLDPNPGPKPKPRAVLNLCGTKAPSTADHSGTAPVHSLDAELPSLGCCKTVWNTTVASTQYLAPHLADPVRYPFHGRSPPFC</sequence>
<evidence type="ECO:0000313" key="2">
    <source>
        <dbReference type="Proteomes" id="UP000515472"/>
    </source>
</evidence>
<evidence type="ECO:0000313" key="1">
    <source>
        <dbReference type="EMBL" id="BCO11229.1"/>
    </source>
</evidence>
<keyword evidence="2" id="KW-1185">Reference proteome</keyword>
<accession>A0A7R7FSH4</accession>
<dbReference type="EMBL" id="AP023213">
    <property type="protein sequence ID" value="BCO11229.1"/>
    <property type="molecule type" value="Genomic_DNA"/>
</dbReference>
<gene>
    <name evidence="1" type="ORF">GEOBRER4_n0942</name>
</gene>
<protein>
    <recommendedName>
        <fullName evidence="3">DUF2946 domain-containing protein</fullName>
    </recommendedName>
</protein>
<evidence type="ECO:0008006" key="3">
    <source>
        <dbReference type="Google" id="ProtNLM"/>
    </source>
</evidence>
<dbReference type="Proteomes" id="UP000515472">
    <property type="component" value="Chromosome"/>
</dbReference>
<dbReference type="AlphaFoldDB" id="A0A7R7FSH4"/>
<proteinExistence type="predicted"/>
<reference evidence="1 2" key="1">
    <citation type="submission" date="2020-06" db="EMBL/GenBank/DDBJ databases">
        <title>Interaction of electrochemicaly active bacteria, Geobacter bremensis R4 on different carbon anode.</title>
        <authorList>
            <person name="Meng L."/>
            <person name="Yoshida N."/>
        </authorList>
    </citation>
    <scope>NUCLEOTIDE SEQUENCE [LARGE SCALE GENOMIC DNA]</scope>
    <source>
        <strain evidence="1 2">R4</strain>
    </source>
</reference>
<organism evidence="1 2">
    <name type="scientific">Citrifermentans bremense</name>
    <dbReference type="NCBI Taxonomy" id="60035"/>
    <lineage>
        <taxon>Bacteria</taxon>
        <taxon>Pseudomonadati</taxon>
        <taxon>Thermodesulfobacteriota</taxon>
        <taxon>Desulfuromonadia</taxon>
        <taxon>Geobacterales</taxon>
        <taxon>Geobacteraceae</taxon>
        <taxon>Citrifermentans</taxon>
    </lineage>
</organism>
<name>A0A7R7FSH4_9BACT</name>